<feature type="compositionally biased region" description="Basic and acidic residues" evidence="2">
    <location>
        <begin position="381"/>
        <end position="393"/>
    </location>
</feature>
<keyword evidence="1" id="KW-0862">Zinc</keyword>
<name>A0AAN6RY43_9PEZI</name>
<organism evidence="4 5">
    <name type="scientific">Staphylotrichum tortipilum</name>
    <dbReference type="NCBI Taxonomy" id="2831512"/>
    <lineage>
        <taxon>Eukaryota</taxon>
        <taxon>Fungi</taxon>
        <taxon>Dikarya</taxon>
        <taxon>Ascomycota</taxon>
        <taxon>Pezizomycotina</taxon>
        <taxon>Sordariomycetes</taxon>
        <taxon>Sordariomycetidae</taxon>
        <taxon>Sordariales</taxon>
        <taxon>Chaetomiaceae</taxon>
        <taxon>Staphylotrichum</taxon>
    </lineage>
</organism>
<gene>
    <name evidence="4" type="ORF">C8A05DRAFT_40478</name>
</gene>
<dbReference type="InterPro" id="IPR013087">
    <property type="entry name" value="Znf_C2H2_type"/>
</dbReference>
<evidence type="ECO:0000313" key="4">
    <source>
        <dbReference type="EMBL" id="KAK3906723.1"/>
    </source>
</evidence>
<reference evidence="4" key="2">
    <citation type="submission" date="2023-05" db="EMBL/GenBank/DDBJ databases">
        <authorList>
            <consortium name="Lawrence Berkeley National Laboratory"/>
            <person name="Steindorff A."/>
            <person name="Hensen N."/>
            <person name="Bonometti L."/>
            <person name="Westerberg I."/>
            <person name="Brannstrom I.O."/>
            <person name="Guillou S."/>
            <person name="Cros-Aarteil S."/>
            <person name="Calhoun S."/>
            <person name="Haridas S."/>
            <person name="Kuo A."/>
            <person name="Mondo S."/>
            <person name="Pangilinan J."/>
            <person name="Riley R."/>
            <person name="Labutti K."/>
            <person name="Andreopoulos B."/>
            <person name="Lipzen A."/>
            <person name="Chen C."/>
            <person name="Yanf M."/>
            <person name="Daum C."/>
            <person name="Ng V."/>
            <person name="Clum A."/>
            <person name="Ohm R."/>
            <person name="Martin F."/>
            <person name="Silar P."/>
            <person name="Natvig D."/>
            <person name="Lalanne C."/>
            <person name="Gautier V."/>
            <person name="Ament-Velasquez S.L."/>
            <person name="Kruys A."/>
            <person name="Hutchinson M.I."/>
            <person name="Powell A.J."/>
            <person name="Barry K."/>
            <person name="Miller A.N."/>
            <person name="Grigoriev I.V."/>
            <person name="Debuchy R."/>
            <person name="Gladieux P."/>
            <person name="Thoren M.H."/>
            <person name="Johannesson H."/>
        </authorList>
    </citation>
    <scope>NUCLEOTIDE SEQUENCE</scope>
    <source>
        <strain evidence="4">CBS 103.79</strain>
    </source>
</reference>
<keyword evidence="1" id="KW-0863">Zinc-finger</keyword>
<dbReference type="Proteomes" id="UP001303889">
    <property type="component" value="Unassembled WGS sequence"/>
</dbReference>
<evidence type="ECO:0000313" key="5">
    <source>
        <dbReference type="Proteomes" id="UP001303889"/>
    </source>
</evidence>
<feature type="region of interest" description="Disordered" evidence="2">
    <location>
        <begin position="364"/>
        <end position="393"/>
    </location>
</feature>
<protein>
    <recommendedName>
        <fullName evidence="3">C2H2-type domain-containing protein</fullName>
    </recommendedName>
</protein>
<feature type="domain" description="C2H2-type" evidence="3">
    <location>
        <begin position="246"/>
        <end position="276"/>
    </location>
</feature>
<dbReference type="PROSITE" id="PS50157">
    <property type="entry name" value="ZINC_FINGER_C2H2_2"/>
    <property type="match status" value="1"/>
</dbReference>
<dbReference type="GO" id="GO:0008270">
    <property type="term" value="F:zinc ion binding"/>
    <property type="evidence" value="ECO:0007669"/>
    <property type="project" value="UniProtKB-KW"/>
</dbReference>
<keyword evidence="1" id="KW-0479">Metal-binding</keyword>
<dbReference type="Gene3D" id="3.30.160.60">
    <property type="entry name" value="Classic Zinc Finger"/>
    <property type="match status" value="1"/>
</dbReference>
<sequence>MERSDSQSTSCSDASCFTTDSSSSSLSLATDYSSLDPELTKYGAFLETSSQPGLSSPHEPFAVDATLAAAGSHFPQGGEELPQTLHLADRSPQFSTNASREGAAWHATLVAQNWISNQWSFGEQGPPYISAQAVSEALGRHHEQRELDPTRLAVQDVLSQQLADHFNSSAAPSYAVTENILEQAAYQLQTLLEGPEVVHICYYAIVATLTELFKPAIDLENHRSDGQCSSDSSAPVPAPADNKERFRCPHHGCDKGASRQADLERHIRIVHLADAEKPKFQCDYKVCSRHANPFLRQDHFRDHLRVYHNEDILRRGNREDEVWWSTRARRALHSGWWRCSRCLVRVVQRDNGWVCPGCGNRCEKERQEHRSRAQPPPNGDSSRRERGMGKRSG</sequence>
<reference evidence="4" key="1">
    <citation type="journal article" date="2023" name="Mol. Phylogenet. Evol.">
        <title>Genome-scale phylogeny and comparative genomics of the fungal order Sordariales.</title>
        <authorList>
            <person name="Hensen N."/>
            <person name="Bonometti L."/>
            <person name="Westerberg I."/>
            <person name="Brannstrom I.O."/>
            <person name="Guillou S."/>
            <person name="Cros-Aarteil S."/>
            <person name="Calhoun S."/>
            <person name="Haridas S."/>
            <person name="Kuo A."/>
            <person name="Mondo S."/>
            <person name="Pangilinan J."/>
            <person name="Riley R."/>
            <person name="LaButti K."/>
            <person name="Andreopoulos B."/>
            <person name="Lipzen A."/>
            <person name="Chen C."/>
            <person name="Yan M."/>
            <person name="Daum C."/>
            <person name="Ng V."/>
            <person name="Clum A."/>
            <person name="Steindorff A."/>
            <person name="Ohm R.A."/>
            <person name="Martin F."/>
            <person name="Silar P."/>
            <person name="Natvig D.O."/>
            <person name="Lalanne C."/>
            <person name="Gautier V."/>
            <person name="Ament-Velasquez S.L."/>
            <person name="Kruys A."/>
            <person name="Hutchinson M.I."/>
            <person name="Powell A.J."/>
            <person name="Barry K."/>
            <person name="Miller A.N."/>
            <person name="Grigoriev I.V."/>
            <person name="Debuchy R."/>
            <person name="Gladieux P."/>
            <person name="Hiltunen Thoren M."/>
            <person name="Johannesson H."/>
        </authorList>
    </citation>
    <scope>NUCLEOTIDE SEQUENCE</scope>
    <source>
        <strain evidence="4">CBS 103.79</strain>
    </source>
</reference>
<dbReference type="EMBL" id="MU855320">
    <property type="protein sequence ID" value="KAK3906723.1"/>
    <property type="molecule type" value="Genomic_DNA"/>
</dbReference>
<evidence type="ECO:0000259" key="3">
    <source>
        <dbReference type="PROSITE" id="PS50157"/>
    </source>
</evidence>
<dbReference type="AlphaFoldDB" id="A0AAN6RY43"/>
<evidence type="ECO:0000256" key="2">
    <source>
        <dbReference type="SAM" id="MobiDB-lite"/>
    </source>
</evidence>
<evidence type="ECO:0000256" key="1">
    <source>
        <dbReference type="PROSITE-ProRule" id="PRU00042"/>
    </source>
</evidence>
<proteinExistence type="predicted"/>
<feature type="region of interest" description="Disordered" evidence="2">
    <location>
        <begin position="1"/>
        <end position="28"/>
    </location>
</feature>
<comment type="caution">
    <text evidence="4">The sequence shown here is derived from an EMBL/GenBank/DDBJ whole genome shotgun (WGS) entry which is preliminary data.</text>
</comment>
<keyword evidence="5" id="KW-1185">Reference proteome</keyword>
<dbReference type="SMART" id="SM00355">
    <property type="entry name" value="ZnF_C2H2"/>
    <property type="match status" value="2"/>
</dbReference>
<accession>A0AAN6RY43</accession>